<dbReference type="Gene3D" id="3.40.50.10900">
    <property type="entry name" value="PAC-like subunit"/>
    <property type="match status" value="1"/>
</dbReference>
<reference evidence="2 3" key="1">
    <citation type="submission" date="2020-08" db="EMBL/GenBank/DDBJ databases">
        <title>Sequencing the genomes of 1000 actinobacteria strains.</title>
        <authorList>
            <person name="Klenk H.-P."/>
        </authorList>
    </citation>
    <scope>NUCLEOTIDE SEQUENCE [LARGE SCALE GENOMIC DNA]</scope>
    <source>
        <strain evidence="2 3">DSM 19079</strain>
    </source>
</reference>
<feature type="compositionally biased region" description="Basic and acidic residues" evidence="1">
    <location>
        <begin position="292"/>
        <end position="301"/>
    </location>
</feature>
<dbReference type="EMBL" id="JACHMC010000001">
    <property type="protein sequence ID" value="MBB4882509.1"/>
    <property type="molecule type" value="Genomic_DNA"/>
</dbReference>
<dbReference type="Gene3D" id="1.10.287.100">
    <property type="match status" value="1"/>
</dbReference>
<dbReference type="PIRSF" id="PIRSF028754">
    <property type="entry name" value="UCP028754"/>
    <property type="match status" value="1"/>
</dbReference>
<dbReference type="InterPro" id="IPR008492">
    <property type="entry name" value="Rv2714-like"/>
</dbReference>
<keyword evidence="3" id="KW-1185">Reference proteome</keyword>
<dbReference type="InterPro" id="IPR038389">
    <property type="entry name" value="PSMG2_sf"/>
</dbReference>
<dbReference type="InterPro" id="IPR019151">
    <property type="entry name" value="Proteasome_assmbl_chaperone_2"/>
</dbReference>
<gene>
    <name evidence="2" type="ORF">BJ976_000860</name>
</gene>
<dbReference type="Pfam" id="PF09754">
    <property type="entry name" value="PAC2"/>
    <property type="match status" value="1"/>
</dbReference>
<feature type="region of interest" description="Disordered" evidence="1">
    <location>
        <begin position="261"/>
        <end position="327"/>
    </location>
</feature>
<dbReference type="AlphaFoldDB" id="A0A7W7L2Z3"/>
<feature type="compositionally biased region" description="Basic and acidic residues" evidence="1">
    <location>
        <begin position="261"/>
        <end position="272"/>
    </location>
</feature>
<sequence length="327" mass="35656">MLDPTQLYTRDDGEDAVPAGLGLLVTLTGHLDAGHVGRQLRSALREHLTHRTVASFDLDQLHDYRARRPRVRFEHDRYTDLRLPALTVDLVEDLLGRPFLLLSGPEPDLQWQRFTAAVLGLAREWGVDTVTFVDAAPLPVPHTRRVGVTTHGTRTDALEGLSTWSPEADVVAGALQMLELRAGEAGLATAGYTVHVPHYVAEAAYPPGAVAALEYVGAAMGLMMPTDELRDAAREVEAEIERQVTASPEVQQMIAGLEKNHDQNAEEQERSLLESAEGLPDGEEIASAVEEYLARRDESVHPRTHGTGPTPPAQDDDAPDPSTDRAD</sequence>
<evidence type="ECO:0008006" key="4">
    <source>
        <dbReference type="Google" id="ProtNLM"/>
    </source>
</evidence>
<evidence type="ECO:0000256" key="1">
    <source>
        <dbReference type="SAM" id="MobiDB-lite"/>
    </source>
</evidence>
<dbReference type="Proteomes" id="UP000560081">
    <property type="component" value="Unassembled WGS sequence"/>
</dbReference>
<comment type="caution">
    <text evidence="2">The sequence shown here is derived from an EMBL/GenBank/DDBJ whole genome shotgun (WGS) entry which is preliminary data.</text>
</comment>
<protein>
    <recommendedName>
        <fullName evidence="4">PAC2 family protein</fullName>
    </recommendedName>
</protein>
<organism evidence="2 3">
    <name type="scientific">Micrococcus flavus</name>
    <dbReference type="NCBI Taxonomy" id="384602"/>
    <lineage>
        <taxon>Bacteria</taxon>
        <taxon>Bacillati</taxon>
        <taxon>Actinomycetota</taxon>
        <taxon>Actinomycetes</taxon>
        <taxon>Micrococcales</taxon>
        <taxon>Micrococcaceae</taxon>
        <taxon>Micrococcus</taxon>
    </lineage>
</organism>
<accession>A0A7W7L2Z3</accession>
<evidence type="ECO:0000313" key="2">
    <source>
        <dbReference type="EMBL" id="MBB4882509.1"/>
    </source>
</evidence>
<name>A0A7W7L2Z3_9MICC</name>
<evidence type="ECO:0000313" key="3">
    <source>
        <dbReference type="Proteomes" id="UP000560081"/>
    </source>
</evidence>
<proteinExistence type="predicted"/>
<dbReference type="SUPFAM" id="SSF159659">
    <property type="entry name" value="Cgl1923-like"/>
    <property type="match status" value="1"/>
</dbReference>
<dbReference type="RefSeq" id="WP_229667031.1">
    <property type="nucleotide sequence ID" value="NZ_BMLA01000001.1"/>
</dbReference>